<proteinExistence type="predicted"/>
<dbReference type="InterPro" id="IPR003675">
    <property type="entry name" value="Rce1/LyrA-like_dom"/>
</dbReference>
<keyword evidence="1" id="KW-0812">Transmembrane</keyword>
<protein>
    <submittedName>
        <fullName evidence="3">Abortive infection protein</fullName>
    </submittedName>
</protein>
<dbReference type="EMBL" id="CP002361">
    <property type="protein sequence ID" value="ADR35994.1"/>
    <property type="molecule type" value="Genomic_DNA"/>
</dbReference>
<feature type="transmembrane region" description="Helical" evidence="1">
    <location>
        <begin position="94"/>
        <end position="113"/>
    </location>
</feature>
<keyword evidence="1" id="KW-0472">Membrane</keyword>
<evidence type="ECO:0000259" key="2">
    <source>
        <dbReference type="Pfam" id="PF02517"/>
    </source>
</evidence>
<gene>
    <name evidence="3" type="ordered locus">Ocepr_0536</name>
</gene>
<dbReference type="OrthoDB" id="325928at2"/>
<keyword evidence="1" id="KW-1133">Transmembrane helix</keyword>
<dbReference type="Pfam" id="PF02517">
    <property type="entry name" value="Rce1-like"/>
    <property type="match status" value="1"/>
</dbReference>
<dbReference type="GO" id="GO:0004175">
    <property type="term" value="F:endopeptidase activity"/>
    <property type="evidence" value="ECO:0007669"/>
    <property type="project" value="UniProtKB-ARBA"/>
</dbReference>
<evidence type="ECO:0000313" key="3">
    <source>
        <dbReference type="EMBL" id="ADR35994.1"/>
    </source>
</evidence>
<evidence type="ECO:0000256" key="1">
    <source>
        <dbReference type="SAM" id="Phobius"/>
    </source>
</evidence>
<dbReference type="PANTHER" id="PTHR36435:SF1">
    <property type="entry name" value="CAAX AMINO TERMINAL PROTEASE FAMILY PROTEIN"/>
    <property type="match status" value="1"/>
</dbReference>
<dbReference type="eggNOG" id="COG1266">
    <property type="taxonomic scope" value="Bacteria"/>
</dbReference>
<organism evidence="3 4">
    <name type="scientific">Oceanithermus profundus (strain DSM 14977 / NBRC 100410 / VKM B-2274 / 506)</name>
    <dbReference type="NCBI Taxonomy" id="670487"/>
    <lineage>
        <taxon>Bacteria</taxon>
        <taxon>Thermotogati</taxon>
        <taxon>Deinococcota</taxon>
        <taxon>Deinococci</taxon>
        <taxon>Thermales</taxon>
        <taxon>Thermaceae</taxon>
        <taxon>Oceanithermus</taxon>
    </lineage>
</organism>
<name>E4U6Z1_OCEP5</name>
<dbReference type="KEGG" id="opr:Ocepr_0536"/>
<dbReference type="AlphaFoldDB" id="E4U6Z1"/>
<feature type="transmembrane region" description="Helical" evidence="1">
    <location>
        <begin position="173"/>
        <end position="189"/>
    </location>
</feature>
<feature type="domain" description="CAAX prenyl protease 2/Lysostaphin resistance protein A-like" evidence="2">
    <location>
        <begin position="142"/>
        <end position="232"/>
    </location>
</feature>
<accession>E4U6Z1</accession>
<reference evidence="4" key="1">
    <citation type="submission" date="2010-11" db="EMBL/GenBank/DDBJ databases">
        <title>The complete sequence of chromosome of Oceanithermus profundus DSM 14977.</title>
        <authorList>
            <consortium name="US DOE Joint Genome Institute (JGI-PGF)"/>
            <person name="Lucas S."/>
            <person name="Copeland A."/>
            <person name="Lapidus A."/>
            <person name="Bruce D."/>
            <person name="Goodwin L."/>
            <person name="Pitluck S."/>
            <person name="Kyrpides N."/>
            <person name="Mavromatis K."/>
            <person name="Pagani I."/>
            <person name="Ivanova N."/>
            <person name="Zhang X."/>
            <person name="Brettin T."/>
            <person name="Detter J.C."/>
            <person name="Tapia R."/>
            <person name="Han C."/>
            <person name="Land M."/>
            <person name="Hauser L."/>
            <person name="Markowitz V."/>
            <person name="Cheng J.-F."/>
            <person name="Hugenholtz P."/>
            <person name="Woyke T."/>
            <person name="Wu D."/>
            <person name="Tindall B."/>
            <person name="Faehnrich R."/>
            <person name="Brambilla E."/>
            <person name="Klenk H.-P."/>
            <person name="Eisen J.A."/>
        </authorList>
    </citation>
    <scope>NUCLEOTIDE SEQUENCE [LARGE SCALE GENOMIC DNA]</scope>
    <source>
        <strain evidence="4">DSM 14977 / NBRC 100410 / VKM B-2274 / 506</strain>
    </source>
</reference>
<reference evidence="3 4" key="2">
    <citation type="journal article" date="2011" name="Stand. Genomic Sci.">
        <title>Complete genome sequence of Oceanithermus profundus type strain (506).</title>
        <authorList>
            <person name="Pati A."/>
            <person name="Zhang X."/>
            <person name="Lapidus A."/>
            <person name="Nolan M."/>
            <person name="Lucas S."/>
            <person name="Del Rio T.G."/>
            <person name="Tice H."/>
            <person name="Cheng J.F."/>
            <person name="Tapia R."/>
            <person name="Han C."/>
            <person name="Goodwin L."/>
            <person name="Pitluck S."/>
            <person name="Liolios K."/>
            <person name="Pagani I."/>
            <person name="Ivanova N."/>
            <person name="Mavromatis K."/>
            <person name="Chen A."/>
            <person name="Palaniappan K."/>
            <person name="Hauser L."/>
            <person name="Jeffries C.D."/>
            <person name="Brambilla E.M."/>
            <person name="Rohl A."/>
            <person name="Mwirichia R."/>
            <person name="Rohde M."/>
            <person name="Tindall B.J."/>
            <person name="Sikorski J."/>
            <person name="Wirth R."/>
            <person name="Goker M."/>
            <person name="Woyke T."/>
            <person name="Detter J.C."/>
            <person name="Bristow J."/>
            <person name="Eisen J.A."/>
            <person name="Markowitz V."/>
            <person name="Hugenholtz P."/>
            <person name="Kyrpides N.C."/>
            <person name="Klenk H.P."/>
            <person name="Land M."/>
        </authorList>
    </citation>
    <scope>NUCLEOTIDE SEQUENCE [LARGE SCALE GENOMIC DNA]</scope>
    <source>
        <strain evidence="4">DSM 14977 / NBRC 100410 / VKM B-2274 / 506</strain>
    </source>
</reference>
<dbReference type="GO" id="GO:0080120">
    <property type="term" value="P:CAAX-box protein maturation"/>
    <property type="evidence" value="ECO:0007669"/>
    <property type="project" value="UniProtKB-ARBA"/>
</dbReference>
<dbReference type="InterPro" id="IPR052710">
    <property type="entry name" value="CAAX_protease"/>
</dbReference>
<dbReference type="Proteomes" id="UP000008722">
    <property type="component" value="Chromosome"/>
</dbReference>
<feature type="transmembrane region" description="Helical" evidence="1">
    <location>
        <begin position="57"/>
        <end position="74"/>
    </location>
</feature>
<dbReference type="RefSeq" id="WP_013457164.1">
    <property type="nucleotide sequence ID" value="NC_014761.1"/>
</dbReference>
<feature type="transmembrane region" description="Helical" evidence="1">
    <location>
        <begin position="133"/>
        <end position="152"/>
    </location>
</feature>
<dbReference type="HOGENOM" id="CLU_1160145_0_0_0"/>
<keyword evidence="4" id="KW-1185">Reference proteome</keyword>
<dbReference type="PANTHER" id="PTHR36435">
    <property type="entry name" value="SLR1288 PROTEIN"/>
    <property type="match status" value="1"/>
</dbReference>
<sequence precursor="true">MSRRAAGFTAIREVLPWLLAPPFFFLLALAGASVLAGLSGARDPEAVTAAVEGSLPQVLLVVQLGMLGLVLLVLRRGGWRALGWKPLRPGRATVEIAVGVAAGAALGLLYPVGLEPLHLFLQRTFGDYVPPGGVQAAFGPGAAVFFAANVLLAPFAEESLYRGFALERLQMRLAPGTAVGLSAVFFGLLHWAGGFWYMVLTGGVLGTLFGAFFLWRGSVLAPFFAHLTLNLLEFAYLAL</sequence>
<evidence type="ECO:0000313" key="4">
    <source>
        <dbReference type="Proteomes" id="UP000008722"/>
    </source>
</evidence>